<keyword evidence="3" id="KW-1185">Reference proteome</keyword>
<dbReference type="Proteomes" id="UP001321473">
    <property type="component" value="Unassembled WGS sequence"/>
</dbReference>
<evidence type="ECO:0000313" key="2">
    <source>
        <dbReference type="EMBL" id="KAK8773969.1"/>
    </source>
</evidence>
<reference evidence="2 3" key="1">
    <citation type="journal article" date="2023" name="Arcadia Sci">
        <title>De novo assembly of a long-read Amblyomma americanum tick genome.</title>
        <authorList>
            <person name="Chou S."/>
            <person name="Poskanzer K.E."/>
            <person name="Rollins M."/>
            <person name="Thuy-Boun P.S."/>
        </authorList>
    </citation>
    <scope>NUCLEOTIDE SEQUENCE [LARGE SCALE GENOMIC DNA]</scope>
    <source>
        <strain evidence="2">F_SG_1</strain>
        <tissue evidence="2">Salivary glands</tissue>
    </source>
</reference>
<organism evidence="2 3">
    <name type="scientific">Amblyomma americanum</name>
    <name type="common">Lone star tick</name>
    <dbReference type="NCBI Taxonomy" id="6943"/>
    <lineage>
        <taxon>Eukaryota</taxon>
        <taxon>Metazoa</taxon>
        <taxon>Ecdysozoa</taxon>
        <taxon>Arthropoda</taxon>
        <taxon>Chelicerata</taxon>
        <taxon>Arachnida</taxon>
        <taxon>Acari</taxon>
        <taxon>Parasitiformes</taxon>
        <taxon>Ixodida</taxon>
        <taxon>Ixodoidea</taxon>
        <taxon>Ixodidae</taxon>
        <taxon>Amblyomminae</taxon>
        <taxon>Amblyomma</taxon>
    </lineage>
</organism>
<dbReference type="AlphaFoldDB" id="A0AAQ4EGQ2"/>
<evidence type="ECO:0000313" key="3">
    <source>
        <dbReference type="Proteomes" id="UP001321473"/>
    </source>
</evidence>
<name>A0AAQ4EGQ2_AMBAM</name>
<feature type="region of interest" description="Disordered" evidence="1">
    <location>
        <begin position="55"/>
        <end position="78"/>
    </location>
</feature>
<gene>
    <name evidence="2" type="ORF">V5799_011498</name>
</gene>
<comment type="caution">
    <text evidence="2">The sequence shown here is derived from an EMBL/GenBank/DDBJ whole genome shotgun (WGS) entry which is preliminary data.</text>
</comment>
<sequence>MSHLVQGCQLELPVVVSPQCSPRNACCEGLACAPMFRDEKNPTLFYGNCLRPVQSSLSSKPDRPPFGPALPLPRDRQR</sequence>
<accession>A0AAQ4EGQ2</accession>
<dbReference type="EMBL" id="JARKHS020016010">
    <property type="protein sequence ID" value="KAK8773969.1"/>
    <property type="molecule type" value="Genomic_DNA"/>
</dbReference>
<evidence type="ECO:0000256" key="1">
    <source>
        <dbReference type="SAM" id="MobiDB-lite"/>
    </source>
</evidence>
<proteinExistence type="predicted"/>
<protein>
    <submittedName>
        <fullName evidence="2">Uncharacterized protein</fullName>
    </submittedName>
</protein>